<feature type="region of interest" description="Disordered" evidence="1">
    <location>
        <begin position="1"/>
        <end position="23"/>
    </location>
</feature>
<sequence>EFQHFADVRSGSVPDRAMSGEQQPGPAFFVSALLRKNDHLSGF</sequence>
<proteinExistence type="predicted"/>
<gene>
    <name evidence="2" type="ORF">CLOSTHATH_02295</name>
</gene>
<dbReference type="Proteomes" id="UP000004968">
    <property type="component" value="Unassembled WGS sequence"/>
</dbReference>
<dbReference type="AlphaFoldDB" id="D3AFB1"/>
<comment type="caution">
    <text evidence="2">The sequence shown here is derived from an EMBL/GenBank/DDBJ whole genome shotgun (WGS) entry which is preliminary data.</text>
</comment>
<dbReference type="EMBL" id="ACIO01000175">
    <property type="protein sequence ID" value="EFC99505.1"/>
    <property type="molecule type" value="Genomic_DNA"/>
</dbReference>
<evidence type="ECO:0000313" key="3">
    <source>
        <dbReference type="Proteomes" id="UP000004968"/>
    </source>
</evidence>
<evidence type="ECO:0000256" key="1">
    <source>
        <dbReference type="SAM" id="MobiDB-lite"/>
    </source>
</evidence>
<protein>
    <submittedName>
        <fullName evidence="2">Uncharacterized protein</fullName>
    </submittedName>
</protein>
<reference evidence="2 3" key="1">
    <citation type="submission" date="2010-01" db="EMBL/GenBank/DDBJ databases">
        <authorList>
            <person name="Weinstock G."/>
            <person name="Sodergren E."/>
            <person name="Clifton S."/>
            <person name="Fulton L."/>
            <person name="Fulton B."/>
            <person name="Courtney L."/>
            <person name="Fronick C."/>
            <person name="Harrison M."/>
            <person name="Strong C."/>
            <person name="Farmer C."/>
            <person name="Delahaunty K."/>
            <person name="Markovic C."/>
            <person name="Hall O."/>
            <person name="Minx P."/>
            <person name="Tomlinson C."/>
            <person name="Mitreva M."/>
            <person name="Nelson J."/>
            <person name="Hou S."/>
            <person name="Wollam A."/>
            <person name="Pepin K.H."/>
            <person name="Johnson M."/>
            <person name="Bhonagiri V."/>
            <person name="Nash W.E."/>
            <person name="Warren W."/>
            <person name="Chinwalla A."/>
            <person name="Mardis E.R."/>
            <person name="Wilson R.K."/>
        </authorList>
    </citation>
    <scope>NUCLEOTIDE SEQUENCE [LARGE SCALE GENOMIC DNA]</scope>
    <source>
        <strain evidence="2 3">DSM 13479</strain>
    </source>
</reference>
<accession>D3AFB1</accession>
<evidence type="ECO:0000313" key="2">
    <source>
        <dbReference type="EMBL" id="EFC99505.1"/>
    </source>
</evidence>
<organism evidence="2 3">
    <name type="scientific">Hungatella hathewayi DSM 13479</name>
    <dbReference type="NCBI Taxonomy" id="566550"/>
    <lineage>
        <taxon>Bacteria</taxon>
        <taxon>Bacillati</taxon>
        <taxon>Bacillota</taxon>
        <taxon>Clostridia</taxon>
        <taxon>Lachnospirales</taxon>
        <taxon>Lachnospiraceae</taxon>
        <taxon>Hungatella</taxon>
    </lineage>
</organism>
<name>D3AFB1_9FIRM</name>
<dbReference type="HOGENOM" id="CLU_3226320_0_0_9"/>
<feature type="non-terminal residue" evidence="2">
    <location>
        <position position="1"/>
    </location>
</feature>